<comment type="caution">
    <text evidence="2">The sequence shown here is derived from an EMBL/GenBank/DDBJ whole genome shotgun (WGS) entry which is preliminary data.</text>
</comment>
<organism evidence="2 3">
    <name type="scientific">Perkinsus chesapeaki</name>
    <name type="common">Clam parasite</name>
    <name type="synonym">Perkinsus andrewsi</name>
    <dbReference type="NCBI Taxonomy" id="330153"/>
    <lineage>
        <taxon>Eukaryota</taxon>
        <taxon>Sar</taxon>
        <taxon>Alveolata</taxon>
        <taxon>Perkinsozoa</taxon>
        <taxon>Perkinsea</taxon>
        <taxon>Perkinsida</taxon>
        <taxon>Perkinsidae</taxon>
        <taxon>Perkinsus</taxon>
    </lineage>
</organism>
<keyword evidence="3" id="KW-1185">Reference proteome</keyword>
<keyword evidence="1" id="KW-0472">Membrane</keyword>
<gene>
    <name evidence="2" type="ORF">FOL47_007399</name>
</gene>
<keyword evidence="1" id="KW-0812">Transmembrane</keyword>
<dbReference type="EMBL" id="JAAPAO010000436">
    <property type="protein sequence ID" value="KAF4659860.1"/>
    <property type="molecule type" value="Genomic_DNA"/>
</dbReference>
<reference evidence="2 3" key="1">
    <citation type="submission" date="2020-04" db="EMBL/GenBank/DDBJ databases">
        <title>Perkinsus chesapeaki whole genome sequence.</title>
        <authorList>
            <person name="Bogema D.R."/>
        </authorList>
    </citation>
    <scope>NUCLEOTIDE SEQUENCE [LARGE SCALE GENOMIC DNA]</scope>
    <source>
        <strain evidence="2">ATCC PRA-425</strain>
    </source>
</reference>
<evidence type="ECO:0000256" key="1">
    <source>
        <dbReference type="SAM" id="Phobius"/>
    </source>
</evidence>
<evidence type="ECO:0000313" key="3">
    <source>
        <dbReference type="Proteomes" id="UP000591131"/>
    </source>
</evidence>
<sequence length="181" mass="19762">MDHFLTPLAVTVSFVTSCLFLSGNEDGLVVFSSKKGLDPSECEAMQSTGFLIVFLAGVTGGLLLGRSIWKKDVDCRDRTREREVFGEQLLLGCYEERENSDTSEDRSDDLEDDSSAAYPVRVRKHIEKKAAGLGAKFQPLMSSLTVKGRSAAFVARKVAEKSPRSSRRFGAAPALGIPLLK</sequence>
<dbReference type="Proteomes" id="UP000591131">
    <property type="component" value="Unassembled WGS sequence"/>
</dbReference>
<keyword evidence="1" id="KW-1133">Transmembrane helix</keyword>
<protein>
    <recommendedName>
        <fullName evidence="4">Transmembrane protein</fullName>
    </recommendedName>
</protein>
<evidence type="ECO:0000313" key="2">
    <source>
        <dbReference type="EMBL" id="KAF4659860.1"/>
    </source>
</evidence>
<dbReference type="AlphaFoldDB" id="A0A7J6LLE2"/>
<feature type="transmembrane region" description="Helical" evidence="1">
    <location>
        <begin position="44"/>
        <end position="64"/>
    </location>
</feature>
<proteinExistence type="predicted"/>
<evidence type="ECO:0008006" key="4">
    <source>
        <dbReference type="Google" id="ProtNLM"/>
    </source>
</evidence>
<name>A0A7J6LLE2_PERCH</name>
<accession>A0A7J6LLE2</accession>